<feature type="domain" description="Response regulatory" evidence="4">
    <location>
        <begin position="8"/>
        <end position="120"/>
    </location>
</feature>
<dbReference type="SUPFAM" id="SSF52172">
    <property type="entry name" value="CheY-like"/>
    <property type="match status" value="1"/>
</dbReference>
<comment type="caution">
    <text evidence="5">The sequence shown here is derived from an EMBL/GenBank/DDBJ whole genome shotgun (WGS) entry which is preliminary data.</text>
</comment>
<feature type="modified residue" description="4-aspartylphosphate" evidence="2">
    <location>
        <position position="58"/>
    </location>
</feature>
<dbReference type="Gene3D" id="3.40.50.2300">
    <property type="match status" value="1"/>
</dbReference>
<keyword evidence="1 2" id="KW-0597">Phosphoprotein</keyword>
<dbReference type="InterPro" id="IPR050595">
    <property type="entry name" value="Bact_response_regulator"/>
</dbReference>
<dbReference type="Proteomes" id="UP000436483">
    <property type="component" value="Unassembled WGS sequence"/>
</dbReference>
<dbReference type="PANTHER" id="PTHR44591">
    <property type="entry name" value="STRESS RESPONSE REGULATOR PROTEIN 1"/>
    <property type="match status" value="1"/>
</dbReference>
<evidence type="ECO:0000256" key="1">
    <source>
        <dbReference type="ARBA" id="ARBA00022553"/>
    </source>
</evidence>
<dbReference type="AlphaFoldDB" id="A0A7X3MPI8"/>
<dbReference type="EMBL" id="WURB01000002">
    <property type="protein sequence ID" value="MXQ10693.1"/>
    <property type="molecule type" value="Genomic_DNA"/>
</dbReference>
<dbReference type="PROSITE" id="PS50110">
    <property type="entry name" value="RESPONSE_REGULATORY"/>
    <property type="match status" value="1"/>
</dbReference>
<evidence type="ECO:0000313" key="5">
    <source>
        <dbReference type="EMBL" id="MXQ10693.1"/>
    </source>
</evidence>
<dbReference type="RefSeq" id="WP_160883289.1">
    <property type="nucleotide sequence ID" value="NZ_WURB01000002.1"/>
</dbReference>
<reference evidence="5 6" key="2">
    <citation type="submission" date="2020-01" db="EMBL/GenBank/DDBJ databases">
        <title>Microvirga sp. nov., an arsenate reduction bacterium isolated from Tibet hotspring sediments.</title>
        <authorList>
            <person name="Xian W.-D."/>
            <person name="Li W.-J."/>
        </authorList>
    </citation>
    <scope>NUCLEOTIDE SEQUENCE [LARGE SCALE GENOMIC DNA]</scope>
    <source>
        <strain evidence="5 6">KCTC 23863</strain>
    </source>
</reference>
<sequence>MPLPSPIRILFAEDERFLRELLTKQLQARGYIVEATQSGDEALAILQAGIGIDILLTDINMPGALDGWALAEHARHIQPRLGIIYATNECQDPTKQLIDSHFVAKPYQVETIVDAISRIVSRQNGPQIPPSTRDDLSHPGFPGAVPQ</sequence>
<name>A0A7X3MPI8_9HYPH</name>
<dbReference type="Pfam" id="PF00072">
    <property type="entry name" value="Response_reg"/>
    <property type="match status" value="1"/>
</dbReference>
<evidence type="ECO:0000259" key="4">
    <source>
        <dbReference type="PROSITE" id="PS50110"/>
    </source>
</evidence>
<reference evidence="5 6" key="1">
    <citation type="submission" date="2019-12" db="EMBL/GenBank/DDBJ databases">
        <authorList>
            <person name="Yuan C.-G."/>
        </authorList>
    </citation>
    <scope>NUCLEOTIDE SEQUENCE [LARGE SCALE GENOMIC DNA]</scope>
    <source>
        <strain evidence="5 6">KCTC 23863</strain>
    </source>
</reference>
<evidence type="ECO:0000313" key="6">
    <source>
        <dbReference type="Proteomes" id="UP000436483"/>
    </source>
</evidence>
<proteinExistence type="predicted"/>
<gene>
    <name evidence="5" type="ORF">GR328_04370</name>
</gene>
<accession>A0A7X3MPI8</accession>
<dbReference type="InterPro" id="IPR001789">
    <property type="entry name" value="Sig_transdc_resp-reg_receiver"/>
</dbReference>
<dbReference type="GO" id="GO:0000160">
    <property type="term" value="P:phosphorelay signal transduction system"/>
    <property type="evidence" value="ECO:0007669"/>
    <property type="project" value="InterPro"/>
</dbReference>
<protein>
    <submittedName>
        <fullName evidence="5">Response regulator</fullName>
    </submittedName>
</protein>
<dbReference type="PANTHER" id="PTHR44591:SF21">
    <property type="entry name" value="TWO-COMPONENT RESPONSE REGULATOR"/>
    <property type="match status" value="1"/>
</dbReference>
<evidence type="ECO:0000256" key="2">
    <source>
        <dbReference type="PROSITE-ProRule" id="PRU00169"/>
    </source>
</evidence>
<feature type="region of interest" description="Disordered" evidence="3">
    <location>
        <begin position="123"/>
        <end position="147"/>
    </location>
</feature>
<dbReference type="OrthoDB" id="7210814at2"/>
<dbReference type="SMART" id="SM00448">
    <property type="entry name" value="REC"/>
    <property type="match status" value="1"/>
</dbReference>
<evidence type="ECO:0000256" key="3">
    <source>
        <dbReference type="SAM" id="MobiDB-lite"/>
    </source>
</evidence>
<dbReference type="InterPro" id="IPR011006">
    <property type="entry name" value="CheY-like_superfamily"/>
</dbReference>
<organism evidence="5 6">
    <name type="scientific">Microvirga makkahensis</name>
    <dbReference type="NCBI Taxonomy" id="1128670"/>
    <lineage>
        <taxon>Bacteria</taxon>
        <taxon>Pseudomonadati</taxon>
        <taxon>Pseudomonadota</taxon>
        <taxon>Alphaproteobacteria</taxon>
        <taxon>Hyphomicrobiales</taxon>
        <taxon>Methylobacteriaceae</taxon>
        <taxon>Microvirga</taxon>
    </lineage>
</organism>
<keyword evidence="6" id="KW-1185">Reference proteome</keyword>